<keyword evidence="4" id="KW-0560">Oxidoreductase</keyword>
<dbReference type="PANTHER" id="PTHR42799">
    <property type="entry name" value="MITOCHONDRIAL PEPTIDE METHIONINE SULFOXIDE REDUCTASE"/>
    <property type="match status" value="1"/>
</dbReference>
<evidence type="ECO:0000256" key="5">
    <source>
        <dbReference type="ARBA" id="ARBA00030643"/>
    </source>
</evidence>
<dbReference type="Gene3D" id="3.30.1060.10">
    <property type="entry name" value="Peptide methionine sulphoxide reductase MsrA"/>
    <property type="match status" value="1"/>
</dbReference>
<comment type="caution">
    <text evidence="9">The sequence shown here is derived from an EMBL/GenBank/DDBJ whole genome shotgun (WGS) entry which is preliminary data.</text>
</comment>
<dbReference type="InterPro" id="IPR036509">
    <property type="entry name" value="Met_Sox_Rdtase_MsrA_sf"/>
</dbReference>
<dbReference type="GO" id="GO:0034599">
    <property type="term" value="P:cellular response to oxidative stress"/>
    <property type="evidence" value="ECO:0007669"/>
    <property type="project" value="TreeGrafter"/>
</dbReference>
<comment type="catalytic activity">
    <reaction evidence="6">
        <text>L-methionyl-[protein] + [thioredoxin]-disulfide + H2O = L-methionyl-(S)-S-oxide-[protein] + [thioredoxin]-dithiol</text>
        <dbReference type="Rhea" id="RHEA:14217"/>
        <dbReference type="Rhea" id="RHEA-COMP:10698"/>
        <dbReference type="Rhea" id="RHEA-COMP:10700"/>
        <dbReference type="Rhea" id="RHEA-COMP:12313"/>
        <dbReference type="Rhea" id="RHEA-COMP:12315"/>
        <dbReference type="ChEBI" id="CHEBI:15377"/>
        <dbReference type="ChEBI" id="CHEBI:16044"/>
        <dbReference type="ChEBI" id="CHEBI:29950"/>
        <dbReference type="ChEBI" id="CHEBI:44120"/>
        <dbReference type="ChEBI" id="CHEBI:50058"/>
        <dbReference type="EC" id="1.8.4.11"/>
    </reaction>
</comment>
<reference evidence="9 10" key="1">
    <citation type="submission" date="2016-02" db="EMBL/GenBank/DDBJ databases">
        <authorList>
            <person name="Wen L."/>
            <person name="He K."/>
            <person name="Yang H."/>
        </authorList>
    </citation>
    <scope>NUCLEOTIDE SEQUENCE [LARGE SCALE GENOMIC DNA]</scope>
    <source>
        <strain evidence="9 10">CV58</strain>
    </source>
</reference>
<dbReference type="EMBL" id="LSZO01000071">
    <property type="protein sequence ID" value="KXU38768.1"/>
    <property type="molecule type" value="Genomic_DNA"/>
</dbReference>
<evidence type="ECO:0000256" key="7">
    <source>
        <dbReference type="ARBA" id="ARBA00048782"/>
    </source>
</evidence>
<evidence type="ECO:0000256" key="4">
    <source>
        <dbReference type="ARBA" id="ARBA00023002"/>
    </source>
</evidence>
<dbReference type="EC" id="1.8.4.11" evidence="2"/>
<dbReference type="Proteomes" id="UP000072660">
    <property type="component" value="Unassembled WGS sequence"/>
</dbReference>
<dbReference type="GO" id="GO:0005737">
    <property type="term" value="C:cytoplasm"/>
    <property type="evidence" value="ECO:0007669"/>
    <property type="project" value="TreeGrafter"/>
</dbReference>
<proteinExistence type="inferred from homology"/>
<evidence type="ECO:0000256" key="1">
    <source>
        <dbReference type="ARBA" id="ARBA00005591"/>
    </source>
</evidence>
<dbReference type="GO" id="GO:0008113">
    <property type="term" value="F:peptide-methionine (S)-S-oxide reductase activity"/>
    <property type="evidence" value="ECO:0007669"/>
    <property type="project" value="UniProtKB-EC"/>
</dbReference>
<evidence type="ECO:0000313" key="9">
    <source>
        <dbReference type="EMBL" id="KXU38768.1"/>
    </source>
</evidence>
<dbReference type="InterPro" id="IPR002569">
    <property type="entry name" value="Met_Sox_Rdtase_MsrA_dom"/>
</dbReference>
<evidence type="ECO:0000256" key="2">
    <source>
        <dbReference type="ARBA" id="ARBA00012502"/>
    </source>
</evidence>
<protein>
    <recommendedName>
        <fullName evidence="3">Peptide methionine sulfoxide reductase MsrA</fullName>
        <ecNumber evidence="2">1.8.4.11</ecNumber>
    </recommendedName>
    <alternativeName>
        <fullName evidence="5">Peptide-methionine (S)-S-oxide reductase</fullName>
    </alternativeName>
</protein>
<dbReference type="InterPro" id="IPR050162">
    <property type="entry name" value="MsrA_MetSO_reductase"/>
</dbReference>
<dbReference type="PANTHER" id="PTHR42799:SF2">
    <property type="entry name" value="MITOCHONDRIAL PEPTIDE METHIONINE SULFOXIDE REDUCTASE"/>
    <property type="match status" value="1"/>
</dbReference>
<gene>
    <name evidence="9" type="ORF">AXE65_11925</name>
</gene>
<evidence type="ECO:0000259" key="8">
    <source>
        <dbReference type="Pfam" id="PF01625"/>
    </source>
</evidence>
<sequence length="84" mass="9503">MRQGGDIGSQYRSVIYCFDDEQLMAARASRADFAERLQDRGYNAAITTEILPLAAFYYAEAKHQQYLAKNPDGYCALKGLALMW</sequence>
<name>A0A139SW23_9GAMM</name>
<keyword evidence="10" id="KW-1185">Reference proteome</keyword>
<dbReference type="AlphaFoldDB" id="A0A139SW23"/>
<dbReference type="SUPFAM" id="SSF55068">
    <property type="entry name" value="Peptide methionine sulfoxide reductase"/>
    <property type="match status" value="1"/>
</dbReference>
<evidence type="ECO:0000313" key="10">
    <source>
        <dbReference type="Proteomes" id="UP000072660"/>
    </source>
</evidence>
<feature type="domain" description="Peptide methionine sulphoxide reductase MsrA" evidence="8">
    <location>
        <begin position="2"/>
        <end position="75"/>
    </location>
</feature>
<dbReference type="OrthoDB" id="4174719at2"/>
<evidence type="ECO:0000256" key="6">
    <source>
        <dbReference type="ARBA" id="ARBA00047806"/>
    </source>
</evidence>
<comment type="similarity">
    <text evidence="1">Belongs to the MsrA Met sulfoxide reductase family.</text>
</comment>
<dbReference type="Pfam" id="PF01625">
    <property type="entry name" value="PMSR"/>
    <property type="match status" value="1"/>
</dbReference>
<comment type="catalytic activity">
    <reaction evidence="7">
        <text>[thioredoxin]-disulfide + L-methionine + H2O = L-methionine (S)-S-oxide + [thioredoxin]-dithiol</text>
        <dbReference type="Rhea" id="RHEA:19993"/>
        <dbReference type="Rhea" id="RHEA-COMP:10698"/>
        <dbReference type="Rhea" id="RHEA-COMP:10700"/>
        <dbReference type="ChEBI" id="CHEBI:15377"/>
        <dbReference type="ChEBI" id="CHEBI:29950"/>
        <dbReference type="ChEBI" id="CHEBI:50058"/>
        <dbReference type="ChEBI" id="CHEBI:57844"/>
        <dbReference type="ChEBI" id="CHEBI:58772"/>
        <dbReference type="EC" id="1.8.4.11"/>
    </reaction>
</comment>
<organism evidence="9 10">
    <name type="scientific">Ventosimonas gracilis</name>
    <dbReference type="NCBI Taxonomy" id="1680762"/>
    <lineage>
        <taxon>Bacteria</taxon>
        <taxon>Pseudomonadati</taxon>
        <taxon>Pseudomonadota</taxon>
        <taxon>Gammaproteobacteria</taxon>
        <taxon>Pseudomonadales</taxon>
        <taxon>Ventosimonadaceae</taxon>
        <taxon>Ventosimonas</taxon>
    </lineage>
</organism>
<accession>A0A139SW23</accession>
<evidence type="ECO:0000256" key="3">
    <source>
        <dbReference type="ARBA" id="ARBA00021129"/>
    </source>
</evidence>